<dbReference type="InParanoid" id="K0INM6"/>
<dbReference type="STRING" id="1237085.Ngar_c27180"/>
<protein>
    <submittedName>
        <fullName evidence="1">Uncharacterized protein</fullName>
    </submittedName>
</protein>
<evidence type="ECO:0000313" key="1">
    <source>
        <dbReference type="EMBL" id="AFU59639.1"/>
    </source>
</evidence>
<organism evidence="1 2">
    <name type="scientific">Nitrososphaera gargensis (strain Ga9.2)</name>
    <dbReference type="NCBI Taxonomy" id="1237085"/>
    <lineage>
        <taxon>Archaea</taxon>
        <taxon>Nitrososphaerota</taxon>
        <taxon>Nitrososphaeria</taxon>
        <taxon>Nitrososphaerales</taxon>
        <taxon>Nitrososphaeraceae</taxon>
        <taxon>Nitrososphaera</taxon>
    </lineage>
</organism>
<dbReference type="RefSeq" id="WP_015020174.1">
    <property type="nucleotide sequence ID" value="NC_018719.1"/>
</dbReference>
<accession>K0INM6</accession>
<dbReference type="BioCyc" id="CNIT1237085:G1324-2718-MONOMER"/>
<evidence type="ECO:0000313" key="2">
    <source>
        <dbReference type="Proteomes" id="UP000008037"/>
    </source>
</evidence>
<proteinExistence type="predicted"/>
<dbReference type="AlphaFoldDB" id="K0INM6"/>
<dbReference type="HOGENOM" id="CLU_2021580_0_0_2"/>
<name>K0INM6_NITGG</name>
<dbReference type="Proteomes" id="UP000008037">
    <property type="component" value="Chromosome"/>
</dbReference>
<keyword evidence="2" id="KW-1185">Reference proteome</keyword>
<gene>
    <name evidence="1" type="ordered locus">Ngar_c27180</name>
</gene>
<dbReference type="EMBL" id="CP002408">
    <property type="protein sequence ID" value="AFU59639.1"/>
    <property type="molecule type" value="Genomic_DNA"/>
</dbReference>
<dbReference type="GeneID" id="13794737"/>
<dbReference type="KEGG" id="nga:Ngar_c27180"/>
<reference evidence="1 2" key="1">
    <citation type="journal article" date="2012" name="Environ. Microbiol.">
        <title>The genome of the ammonia-oxidizing Candidatus Nitrososphaera gargensis: insights into metabolic versatility and environmental adaptations.</title>
        <authorList>
            <person name="Spang A."/>
            <person name="Poehlein A."/>
            <person name="Offre P."/>
            <person name="Zumbragel S."/>
            <person name="Haider S."/>
            <person name="Rychlik N."/>
            <person name="Nowka B."/>
            <person name="Schmeisser C."/>
            <person name="Lebedeva E.V."/>
            <person name="Rattei T."/>
            <person name="Bohm C."/>
            <person name="Schmid M."/>
            <person name="Galushko A."/>
            <person name="Hatzenpichler R."/>
            <person name="Weinmaier T."/>
            <person name="Daniel R."/>
            <person name="Schleper C."/>
            <person name="Spieck E."/>
            <person name="Streit W."/>
            <person name="Wagner M."/>
        </authorList>
    </citation>
    <scope>NUCLEOTIDE SEQUENCE [LARGE SCALE GENOMIC DNA]</scope>
    <source>
        <strain evidence="2">Ga9.2</strain>
    </source>
</reference>
<sequence length="122" mass="13311">MPRLAVHTIVSVLAAAIILFPAFAANATAVMNKVAETTIIVNERCDGPVIAPDLFVKDRAGNVIISQATAGTQLLIEGSVFMDCFQYPENLQTAIFEVKDEQGHTTHLGSRLFLQRTWAGRR</sequence>